<gene>
    <name evidence="2" type="ORF">LNTAR_19757</name>
</gene>
<feature type="transmembrane region" description="Helical" evidence="1">
    <location>
        <begin position="108"/>
        <end position="127"/>
    </location>
</feature>
<comment type="caution">
    <text evidence="2">The sequence shown here is derived from an EMBL/GenBank/DDBJ whole genome shotgun (WGS) entry which is preliminary data.</text>
</comment>
<name>A6DPP6_9BACT</name>
<dbReference type="AlphaFoldDB" id="A6DPP6"/>
<dbReference type="RefSeq" id="WP_007279827.1">
    <property type="nucleotide sequence ID" value="NZ_ABCK01000017.1"/>
</dbReference>
<dbReference type="eggNOG" id="ENOG5033EM4">
    <property type="taxonomic scope" value="Bacteria"/>
</dbReference>
<dbReference type="Proteomes" id="UP000004947">
    <property type="component" value="Unassembled WGS sequence"/>
</dbReference>
<organism evidence="2 3">
    <name type="scientific">Lentisphaera araneosa HTCC2155</name>
    <dbReference type="NCBI Taxonomy" id="313628"/>
    <lineage>
        <taxon>Bacteria</taxon>
        <taxon>Pseudomonadati</taxon>
        <taxon>Lentisphaerota</taxon>
        <taxon>Lentisphaeria</taxon>
        <taxon>Lentisphaerales</taxon>
        <taxon>Lentisphaeraceae</taxon>
        <taxon>Lentisphaera</taxon>
    </lineage>
</organism>
<reference evidence="2 3" key="1">
    <citation type="journal article" date="2010" name="J. Bacteriol.">
        <title>Genome sequence of Lentisphaera araneosa HTCC2155T, the type species of the order Lentisphaerales in the phylum Lentisphaerae.</title>
        <authorList>
            <person name="Thrash J.C."/>
            <person name="Cho J.C."/>
            <person name="Vergin K.L."/>
            <person name="Morris R.M."/>
            <person name="Giovannoni S.J."/>
        </authorList>
    </citation>
    <scope>NUCLEOTIDE SEQUENCE [LARGE SCALE GENOMIC DNA]</scope>
    <source>
        <strain evidence="2 3">HTCC2155</strain>
    </source>
</reference>
<keyword evidence="1" id="KW-0812">Transmembrane</keyword>
<dbReference type="STRING" id="313628.LNTAR_19757"/>
<dbReference type="EMBL" id="ABCK01000017">
    <property type="protein sequence ID" value="EDM26341.1"/>
    <property type="molecule type" value="Genomic_DNA"/>
</dbReference>
<keyword evidence="1" id="KW-1133">Transmembrane helix</keyword>
<evidence type="ECO:0000313" key="3">
    <source>
        <dbReference type="Proteomes" id="UP000004947"/>
    </source>
</evidence>
<feature type="transmembrane region" description="Helical" evidence="1">
    <location>
        <begin position="170"/>
        <end position="191"/>
    </location>
</feature>
<sequence>MFKVFFKNILLAPLFILATGLNLFAIVLIVKDKSLSSDSVWFLAGFIAGFITFKFLCRFEVIYVFGHEMAHWLAAKICRKKTGKFSFGFKSGSVEVEKPNTFVMLAPYFFPTLTVALLPLFFLLPLLKHQDQASIVFTFIIGSSFAHHIYMNARLIIKTKQSDFDKPGHFFSATLLAYINTFIVFCIFVFFTPSFTNINTYFVAASSAYENFTQLISSIRG</sequence>
<feature type="transmembrane region" description="Helical" evidence="1">
    <location>
        <begin position="41"/>
        <end position="66"/>
    </location>
</feature>
<feature type="transmembrane region" description="Helical" evidence="1">
    <location>
        <begin position="133"/>
        <end position="150"/>
    </location>
</feature>
<proteinExistence type="predicted"/>
<protein>
    <submittedName>
        <fullName evidence="2">Uncharacterized protein</fullName>
    </submittedName>
</protein>
<evidence type="ECO:0000313" key="2">
    <source>
        <dbReference type="EMBL" id="EDM26341.1"/>
    </source>
</evidence>
<evidence type="ECO:0000256" key="1">
    <source>
        <dbReference type="SAM" id="Phobius"/>
    </source>
</evidence>
<keyword evidence="1" id="KW-0472">Membrane</keyword>
<accession>A6DPP6</accession>
<keyword evidence="3" id="KW-1185">Reference proteome</keyword>